<keyword evidence="4" id="KW-1185">Reference proteome</keyword>
<protein>
    <recommendedName>
        <fullName evidence="2">Glycosyl transferase CAP10 domain-containing protein</fullName>
    </recommendedName>
</protein>
<dbReference type="OrthoDB" id="202415at2759"/>
<evidence type="ECO:0000256" key="1">
    <source>
        <dbReference type="SAM" id="Phobius"/>
    </source>
</evidence>
<gene>
    <name evidence="3" type="ORF">B7463_g3475</name>
</gene>
<evidence type="ECO:0000313" key="3">
    <source>
        <dbReference type="EMBL" id="RFU32879.1"/>
    </source>
</evidence>
<evidence type="ECO:0000259" key="2">
    <source>
        <dbReference type="SMART" id="SM00672"/>
    </source>
</evidence>
<dbReference type="PANTHER" id="PTHR12203">
    <property type="entry name" value="KDEL LYS-ASP-GLU-LEU CONTAINING - RELATED"/>
    <property type="match status" value="1"/>
</dbReference>
<dbReference type="PANTHER" id="PTHR12203:SF63">
    <property type="entry name" value="GLYCOSYL TRANSFERASE CAP10 DOMAIN-CONTAINING PROTEIN"/>
    <property type="match status" value="1"/>
</dbReference>
<dbReference type="AlphaFoldDB" id="A0A3E2HHJ4"/>
<accession>A0A3E2HHJ4</accession>
<sequence>MLSSSDFTLIFVETLESLYIPKTNHHDYYGVERQRMSISEITGILLIGILFLALLYRSKNLSLQDILSEYPLQSENHRQPPPTETFKSFSLTKKQCAAAFPGLNREIERAIAEGPFELRKGPDDYPGSVQGRITDGKLYIISAVQDRVLNRVGAVLHSLHRAIITSPSPLPDTLFILNINDEPRTNSWSFSRTDNPRIPKNPWLMPHFSSWSWPLPFIGPLNEALSKIDQLEEAAPWREKIDKAVWRGTAWFNPDWNMGLRPKLLEVTEGRKWADVAIWAGESADNTINITDFCKYRYIIYAEGKSYSGRLPFHQACASVILTPPPTFLLHNTHLMRPLFSSSLDLSASDPYKDKYWPAKPPPTSYPHESTNITWPVSYPSSQANIVFVKPDWSDLGDTINFLMERPEIGESIANRQRDIMIKQGYLSEAAEVCYWRSLITAWSSMAVTSESDNASGEYWGDGVKWETYSLTKSTNT</sequence>
<name>A0A3E2HHJ4_SCYLI</name>
<keyword evidence="1" id="KW-0472">Membrane</keyword>
<dbReference type="EMBL" id="NCSJ02000046">
    <property type="protein sequence ID" value="RFU32879.1"/>
    <property type="molecule type" value="Genomic_DNA"/>
</dbReference>
<keyword evidence="1" id="KW-1133">Transmembrane helix</keyword>
<dbReference type="Proteomes" id="UP000258309">
    <property type="component" value="Unassembled WGS sequence"/>
</dbReference>
<reference evidence="3 4" key="1">
    <citation type="submission" date="2018-05" db="EMBL/GenBank/DDBJ databases">
        <title>Draft genome sequence of Scytalidium lignicola DSM 105466, a ubiquitous saprotrophic fungus.</title>
        <authorList>
            <person name="Buettner E."/>
            <person name="Gebauer A.M."/>
            <person name="Hofrichter M."/>
            <person name="Liers C."/>
            <person name="Kellner H."/>
        </authorList>
    </citation>
    <scope>NUCLEOTIDE SEQUENCE [LARGE SCALE GENOMIC DNA]</scope>
    <source>
        <strain evidence="3 4">DSM 105466</strain>
    </source>
</reference>
<proteinExistence type="predicted"/>
<dbReference type="SMART" id="SM00672">
    <property type="entry name" value="CAP10"/>
    <property type="match status" value="1"/>
</dbReference>
<feature type="non-terminal residue" evidence="3">
    <location>
        <position position="477"/>
    </location>
</feature>
<feature type="domain" description="Glycosyl transferase CAP10" evidence="2">
    <location>
        <begin position="169"/>
        <end position="450"/>
    </location>
</feature>
<feature type="non-terminal residue" evidence="3">
    <location>
        <position position="1"/>
    </location>
</feature>
<dbReference type="InterPro" id="IPR006598">
    <property type="entry name" value="CAP10"/>
</dbReference>
<keyword evidence="1" id="KW-0812">Transmembrane</keyword>
<comment type="caution">
    <text evidence="3">The sequence shown here is derived from an EMBL/GenBank/DDBJ whole genome shotgun (WGS) entry which is preliminary data.</text>
</comment>
<evidence type="ECO:0000313" key="4">
    <source>
        <dbReference type="Proteomes" id="UP000258309"/>
    </source>
</evidence>
<dbReference type="InterPro" id="IPR051091">
    <property type="entry name" value="O-Glucosyltr/Glycosyltrsf_90"/>
</dbReference>
<dbReference type="Pfam" id="PF05686">
    <property type="entry name" value="Glyco_transf_90"/>
    <property type="match status" value="1"/>
</dbReference>
<feature type="transmembrane region" description="Helical" evidence="1">
    <location>
        <begin position="36"/>
        <end position="56"/>
    </location>
</feature>
<organism evidence="3 4">
    <name type="scientific">Scytalidium lignicola</name>
    <name type="common">Hyphomycete</name>
    <dbReference type="NCBI Taxonomy" id="5539"/>
    <lineage>
        <taxon>Eukaryota</taxon>
        <taxon>Fungi</taxon>
        <taxon>Dikarya</taxon>
        <taxon>Ascomycota</taxon>
        <taxon>Pezizomycotina</taxon>
        <taxon>Leotiomycetes</taxon>
        <taxon>Leotiomycetes incertae sedis</taxon>
        <taxon>Scytalidium</taxon>
    </lineage>
</organism>